<reference evidence="3" key="3">
    <citation type="submission" date="2015-06" db="UniProtKB">
        <authorList>
            <consortium name="EnsemblPlants"/>
        </authorList>
    </citation>
    <scope>IDENTIFICATION</scope>
    <source>
        <strain evidence="3">cv. Jemalong A17</strain>
    </source>
</reference>
<dbReference type="STRING" id="3880.A0A072TIP7"/>
<dbReference type="EMBL" id="KL402769">
    <property type="protein sequence ID" value="KEH17096.1"/>
    <property type="molecule type" value="Genomic_DNA"/>
</dbReference>
<dbReference type="PANTHER" id="PTHR33710">
    <property type="entry name" value="BNAC02G09200D PROTEIN"/>
    <property type="match status" value="1"/>
</dbReference>
<organism evidence="2 4">
    <name type="scientific">Medicago truncatula</name>
    <name type="common">Barrel medic</name>
    <name type="synonym">Medicago tribuloides</name>
    <dbReference type="NCBI Taxonomy" id="3880"/>
    <lineage>
        <taxon>Eukaryota</taxon>
        <taxon>Viridiplantae</taxon>
        <taxon>Streptophyta</taxon>
        <taxon>Embryophyta</taxon>
        <taxon>Tracheophyta</taxon>
        <taxon>Spermatophyta</taxon>
        <taxon>Magnoliopsida</taxon>
        <taxon>eudicotyledons</taxon>
        <taxon>Gunneridae</taxon>
        <taxon>Pentapetalae</taxon>
        <taxon>rosids</taxon>
        <taxon>fabids</taxon>
        <taxon>Fabales</taxon>
        <taxon>Fabaceae</taxon>
        <taxon>Papilionoideae</taxon>
        <taxon>50 kb inversion clade</taxon>
        <taxon>NPAAA clade</taxon>
        <taxon>Hologalegina</taxon>
        <taxon>IRL clade</taxon>
        <taxon>Trifolieae</taxon>
        <taxon>Medicago</taxon>
    </lineage>
</organism>
<gene>
    <name evidence="2" type="ORF">MTR_0044s0090</name>
</gene>
<sequence>MAPATNHNDLIHIPTRGAAYTWEIRSRGRRHIKRRLDRSVCNQSWLDLCTTISCSTLTKICSDHFPILLEFKADSQKFASGFKFFKMWSLHEGCKEIVSNCWKESFTGCPMSILSSKLKSLKNKLKVWNRDVFGNVNNNVEEAEKKLSNIQSQIQLIGHSDHLMDEEKQAQTSLNQALYRQEVLWQEKARIRWHLDGDRNSSYFHRVIVTPRFPNIKISLKT</sequence>
<evidence type="ECO:0000313" key="3">
    <source>
        <dbReference type="EnsemblPlants" id="KEH17096"/>
    </source>
</evidence>
<dbReference type="SUPFAM" id="SSF56219">
    <property type="entry name" value="DNase I-like"/>
    <property type="match status" value="1"/>
</dbReference>
<reference evidence="2 4" key="1">
    <citation type="journal article" date="2011" name="Nature">
        <title>The Medicago genome provides insight into the evolution of rhizobial symbioses.</title>
        <authorList>
            <person name="Young N.D."/>
            <person name="Debelle F."/>
            <person name="Oldroyd G.E."/>
            <person name="Geurts R."/>
            <person name="Cannon S.B."/>
            <person name="Udvardi M.K."/>
            <person name="Benedito V.A."/>
            <person name="Mayer K.F."/>
            <person name="Gouzy J."/>
            <person name="Schoof H."/>
            <person name="Van de Peer Y."/>
            <person name="Proost S."/>
            <person name="Cook D.R."/>
            <person name="Meyers B.C."/>
            <person name="Spannagl M."/>
            <person name="Cheung F."/>
            <person name="De Mita S."/>
            <person name="Krishnakumar V."/>
            <person name="Gundlach H."/>
            <person name="Zhou S."/>
            <person name="Mudge J."/>
            <person name="Bharti A.K."/>
            <person name="Murray J.D."/>
            <person name="Naoumkina M.A."/>
            <person name="Rosen B."/>
            <person name="Silverstein K.A."/>
            <person name="Tang H."/>
            <person name="Rombauts S."/>
            <person name="Zhao P.X."/>
            <person name="Zhou P."/>
            <person name="Barbe V."/>
            <person name="Bardou P."/>
            <person name="Bechner M."/>
            <person name="Bellec A."/>
            <person name="Berger A."/>
            <person name="Berges H."/>
            <person name="Bidwell S."/>
            <person name="Bisseling T."/>
            <person name="Choisne N."/>
            <person name="Couloux A."/>
            <person name="Denny R."/>
            <person name="Deshpande S."/>
            <person name="Dai X."/>
            <person name="Doyle J.J."/>
            <person name="Dudez A.M."/>
            <person name="Farmer A.D."/>
            <person name="Fouteau S."/>
            <person name="Franken C."/>
            <person name="Gibelin C."/>
            <person name="Gish J."/>
            <person name="Goldstein S."/>
            <person name="Gonzalez A.J."/>
            <person name="Green P.J."/>
            <person name="Hallab A."/>
            <person name="Hartog M."/>
            <person name="Hua A."/>
            <person name="Humphray S.J."/>
            <person name="Jeong D.H."/>
            <person name="Jing Y."/>
            <person name="Jocker A."/>
            <person name="Kenton S.M."/>
            <person name="Kim D.J."/>
            <person name="Klee K."/>
            <person name="Lai H."/>
            <person name="Lang C."/>
            <person name="Lin S."/>
            <person name="Macmil S.L."/>
            <person name="Magdelenat G."/>
            <person name="Matthews L."/>
            <person name="McCorrison J."/>
            <person name="Monaghan E.L."/>
            <person name="Mun J.H."/>
            <person name="Najar F.Z."/>
            <person name="Nicholson C."/>
            <person name="Noirot C."/>
            <person name="O'Bleness M."/>
            <person name="Paule C.R."/>
            <person name="Poulain J."/>
            <person name="Prion F."/>
            <person name="Qin B."/>
            <person name="Qu C."/>
            <person name="Retzel E.F."/>
            <person name="Riddle C."/>
            <person name="Sallet E."/>
            <person name="Samain S."/>
            <person name="Samson N."/>
            <person name="Sanders I."/>
            <person name="Saurat O."/>
            <person name="Scarpelli C."/>
            <person name="Schiex T."/>
            <person name="Segurens B."/>
            <person name="Severin A.J."/>
            <person name="Sherrier D.J."/>
            <person name="Shi R."/>
            <person name="Sims S."/>
            <person name="Singer S.R."/>
            <person name="Sinharoy S."/>
            <person name="Sterck L."/>
            <person name="Viollet A."/>
            <person name="Wang B.B."/>
            <person name="Wang K."/>
            <person name="Wang M."/>
            <person name="Wang X."/>
            <person name="Warfsmann J."/>
            <person name="Weissenbach J."/>
            <person name="White D.D."/>
            <person name="White J.D."/>
            <person name="Wiley G.B."/>
            <person name="Wincker P."/>
            <person name="Xing Y."/>
            <person name="Yang L."/>
            <person name="Yao Z."/>
            <person name="Ying F."/>
            <person name="Zhai J."/>
            <person name="Zhou L."/>
            <person name="Zuber A."/>
            <person name="Denarie J."/>
            <person name="Dixon R.A."/>
            <person name="May G.D."/>
            <person name="Schwartz D.C."/>
            <person name="Rogers J."/>
            <person name="Quetier F."/>
            <person name="Town C.D."/>
            <person name="Roe B.A."/>
        </authorList>
    </citation>
    <scope>NUCLEOTIDE SEQUENCE [LARGE SCALE GENOMIC DNA]</scope>
    <source>
        <strain evidence="2">A17</strain>
        <strain evidence="3 4">cv. Jemalong A17</strain>
    </source>
</reference>
<dbReference type="InterPro" id="IPR036691">
    <property type="entry name" value="Endo/exonu/phosph_ase_sf"/>
</dbReference>
<dbReference type="EnsemblPlants" id="KEH17096">
    <property type="protein sequence ID" value="KEH17096"/>
    <property type="gene ID" value="MTR_0044s0090"/>
</dbReference>
<keyword evidence="4" id="KW-1185">Reference proteome</keyword>
<proteinExistence type="predicted"/>
<dbReference type="Gene3D" id="3.60.10.10">
    <property type="entry name" value="Endonuclease/exonuclease/phosphatase"/>
    <property type="match status" value="1"/>
</dbReference>
<reference evidence="2 4" key="2">
    <citation type="journal article" date="2014" name="BMC Genomics">
        <title>An improved genome release (version Mt4.0) for the model legume Medicago truncatula.</title>
        <authorList>
            <person name="Tang H."/>
            <person name="Krishnakumar V."/>
            <person name="Bidwell S."/>
            <person name="Rosen B."/>
            <person name="Chan A."/>
            <person name="Zhou S."/>
            <person name="Gentzbittel L."/>
            <person name="Childs K.L."/>
            <person name="Yandell M."/>
            <person name="Gundlach H."/>
            <person name="Mayer K.F."/>
            <person name="Schwartz D.C."/>
            <person name="Town C.D."/>
        </authorList>
    </citation>
    <scope>GENOME REANNOTATION</scope>
    <source>
        <strain evidence="2">A17</strain>
        <strain evidence="3 4">cv. Jemalong A17</strain>
    </source>
</reference>
<name>A0A072TIP7_MEDTR</name>
<protein>
    <submittedName>
        <fullName evidence="2">DNase I superfamily protein, putative</fullName>
    </submittedName>
</protein>
<evidence type="ECO:0000256" key="1">
    <source>
        <dbReference type="SAM" id="Coils"/>
    </source>
</evidence>
<dbReference type="Proteomes" id="UP000002051">
    <property type="component" value="Unassembled WGS sequence"/>
</dbReference>
<keyword evidence="1" id="KW-0175">Coiled coil</keyword>
<evidence type="ECO:0000313" key="2">
    <source>
        <dbReference type="EMBL" id="KEH17096.1"/>
    </source>
</evidence>
<dbReference type="PANTHER" id="PTHR33710:SF77">
    <property type="entry name" value="DNASE I-LIKE SUPERFAMILY PROTEIN"/>
    <property type="match status" value="1"/>
</dbReference>
<accession>A0A072TIP7</accession>
<evidence type="ECO:0000313" key="4">
    <source>
        <dbReference type="Proteomes" id="UP000002051"/>
    </source>
</evidence>
<dbReference type="AlphaFoldDB" id="A0A072TIP7"/>
<dbReference type="HOGENOM" id="CLU_1247006_0_0_1"/>
<feature type="coiled-coil region" evidence="1">
    <location>
        <begin position="111"/>
        <end position="153"/>
    </location>
</feature>